<dbReference type="EnsemblPlants" id="OGLUM03G13110.1">
    <property type="protein sequence ID" value="OGLUM03G13110.1"/>
    <property type="gene ID" value="OGLUM03G13110"/>
</dbReference>
<protein>
    <submittedName>
        <fullName evidence="2">Uncharacterized protein</fullName>
    </submittedName>
</protein>
<feature type="compositionally biased region" description="Low complexity" evidence="1">
    <location>
        <begin position="25"/>
        <end position="36"/>
    </location>
</feature>
<evidence type="ECO:0000256" key="1">
    <source>
        <dbReference type="SAM" id="MobiDB-lite"/>
    </source>
</evidence>
<dbReference type="AlphaFoldDB" id="A0A0D9Z5M1"/>
<dbReference type="Gramene" id="OGLUM03G13110.1">
    <property type="protein sequence ID" value="OGLUM03G13110.1"/>
    <property type="gene ID" value="OGLUM03G13110"/>
</dbReference>
<reference evidence="2" key="1">
    <citation type="submission" date="2015-04" db="UniProtKB">
        <authorList>
            <consortium name="EnsemblPlants"/>
        </authorList>
    </citation>
    <scope>IDENTIFICATION</scope>
</reference>
<proteinExistence type="predicted"/>
<accession>A0A0D9Z5M1</accession>
<dbReference type="Proteomes" id="UP000026961">
    <property type="component" value="Chromosome 3"/>
</dbReference>
<evidence type="ECO:0000313" key="2">
    <source>
        <dbReference type="EnsemblPlants" id="OGLUM03G13110.1"/>
    </source>
</evidence>
<reference evidence="2" key="2">
    <citation type="submission" date="2018-05" db="EMBL/GenBank/DDBJ databases">
        <title>OgluRS3 (Oryza glumaepatula Reference Sequence Version 3).</title>
        <authorList>
            <person name="Zhang J."/>
            <person name="Kudrna D."/>
            <person name="Lee S."/>
            <person name="Talag J."/>
            <person name="Welchert J."/>
            <person name="Wing R.A."/>
        </authorList>
    </citation>
    <scope>NUCLEOTIDE SEQUENCE [LARGE SCALE GENOMIC DNA]</scope>
</reference>
<organism evidence="2">
    <name type="scientific">Oryza glumipatula</name>
    <dbReference type="NCBI Taxonomy" id="40148"/>
    <lineage>
        <taxon>Eukaryota</taxon>
        <taxon>Viridiplantae</taxon>
        <taxon>Streptophyta</taxon>
        <taxon>Embryophyta</taxon>
        <taxon>Tracheophyta</taxon>
        <taxon>Spermatophyta</taxon>
        <taxon>Magnoliopsida</taxon>
        <taxon>Liliopsida</taxon>
        <taxon>Poales</taxon>
        <taxon>Poaceae</taxon>
        <taxon>BOP clade</taxon>
        <taxon>Oryzoideae</taxon>
        <taxon>Oryzeae</taxon>
        <taxon>Oryzinae</taxon>
        <taxon>Oryza</taxon>
    </lineage>
</organism>
<keyword evidence="3" id="KW-1185">Reference proteome</keyword>
<feature type="region of interest" description="Disordered" evidence="1">
    <location>
        <begin position="1"/>
        <end position="40"/>
    </location>
</feature>
<sequence>MPNNSSSGRRKNAVISSDLGRSGPHPHTLPTSTCSTSPPPVSSPVIYRLLLRLPPLTTTASSSSASSSSSSSRLPALAVAAAARARVPVLGAHGSSPPACASDTGCEGVWKPADLGRSPPESGTGGGDSEAIDCEVFLSVRLEVVLSDHYRI</sequence>
<evidence type="ECO:0000313" key="3">
    <source>
        <dbReference type="Proteomes" id="UP000026961"/>
    </source>
</evidence>
<name>A0A0D9Z5M1_9ORYZ</name>